<accession>E3J4U4</accession>
<proteinExistence type="predicted"/>
<evidence type="ECO:0000259" key="1">
    <source>
        <dbReference type="Pfam" id="PF00535"/>
    </source>
</evidence>
<dbReference type="RefSeq" id="WP_013421386.1">
    <property type="nucleotide sequence ID" value="NC_014666.1"/>
</dbReference>
<dbReference type="KEGG" id="fri:FraEuI1c_0175"/>
<dbReference type="OrthoDB" id="3177103at2"/>
<protein>
    <submittedName>
        <fullName evidence="2">Glycosyl transferase family 2</fullName>
    </submittedName>
</protein>
<dbReference type="PANTHER" id="PTHR43685">
    <property type="entry name" value="GLYCOSYLTRANSFERASE"/>
    <property type="match status" value="1"/>
</dbReference>
<evidence type="ECO:0000313" key="3">
    <source>
        <dbReference type="Proteomes" id="UP000002484"/>
    </source>
</evidence>
<dbReference type="STRING" id="298654.FraEuI1c_0175"/>
<dbReference type="eggNOG" id="COG0463">
    <property type="taxonomic scope" value="Bacteria"/>
</dbReference>
<dbReference type="SUPFAM" id="SSF53448">
    <property type="entry name" value="Nucleotide-diphospho-sugar transferases"/>
    <property type="match status" value="1"/>
</dbReference>
<dbReference type="InParanoid" id="E3J4U4"/>
<name>E3J4U4_PSEI1</name>
<gene>
    <name evidence="2" type="ordered locus">FraEuI1c_0175</name>
</gene>
<dbReference type="InterPro" id="IPR001173">
    <property type="entry name" value="Glyco_trans_2-like"/>
</dbReference>
<sequence length="325" mass="36598">MTESRVPEVSIGIPVYNGADYLGTAIESHLAQTFGDFELVISDNASTDGTEELCRGYAKEDSRVRYVRQAENIGANANFNEVVRLSRAPYYRWAADDDTLSPEYLEKTYGLLSKDDDAVLCHSFTTYIDEDGKELRPAGDGVGFVDDKGTYVDGPDPNIATRQLRSPYPHVRFRDVLLHTKWCFEIFGLMRREVLLSTAMQQKFYGTDRVILAEMALLGTWRVVEEPLWQRRSHSGASNNMSVWQKAKWSNPDAKKSLLPPVSNMIRGYIDAIDRHTFPPVEKAQCYAAVGVLAVQPDKFRKLLVPGPHNYFGIGNKQSNAAHRL</sequence>
<feature type="domain" description="Glycosyltransferase 2-like" evidence="1">
    <location>
        <begin position="10"/>
        <end position="135"/>
    </location>
</feature>
<dbReference type="AlphaFoldDB" id="E3J4U4"/>
<dbReference type="Gene3D" id="3.90.550.10">
    <property type="entry name" value="Spore Coat Polysaccharide Biosynthesis Protein SpsA, Chain A"/>
    <property type="match status" value="1"/>
</dbReference>
<keyword evidence="3" id="KW-1185">Reference proteome</keyword>
<dbReference type="GO" id="GO:0016740">
    <property type="term" value="F:transferase activity"/>
    <property type="evidence" value="ECO:0007669"/>
    <property type="project" value="UniProtKB-KW"/>
</dbReference>
<dbReference type="InterPro" id="IPR050834">
    <property type="entry name" value="Glycosyltransf_2"/>
</dbReference>
<dbReference type="InterPro" id="IPR029044">
    <property type="entry name" value="Nucleotide-diphossugar_trans"/>
</dbReference>
<keyword evidence="2" id="KW-0808">Transferase</keyword>
<dbReference type="Proteomes" id="UP000002484">
    <property type="component" value="Chromosome"/>
</dbReference>
<dbReference type="Pfam" id="PF00535">
    <property type="entry name" value="Glycos_transf_2"/>
    <property type="match status" value="1"/>
</dbReference>
<dbReference type="PANTHER" id="PTHR43685:SF2">
    <property type="entry name" value="GLYCOSYLTRANSFERASE 2-LIKE DOMAIN-CONTAINING PROTEIN"/>
    <property type="match status" value="1"/>
</dbReference>
<dbReference type="HOGENOM" id="CLU_025996_16_0_11"/>
<dbReference type="CAZy" id="GT2">
    <property type="family name" value="Glycosyltransferase Family 2"/>
</dbReference>
<organism evidence="2 3">
    <name type="scientific">Pseudofrankia inefficax (strain DSM 45817 / CECT 9037 / DDB 130130 / EuI1c)</name>
    <name type="common">Frankia inefficax</name>
    <dbReference type="NCBI Taxonomy" id="298654"/>
    <lineage>
        <taxon>Bacteria</taxon>
        <taxon>Bacillati</taxon>
        <taxon>Actinomycetota</taxon>
        <taxon>Actinomycetes</taxon>
        <taxon>Frankiales</taxon>
        <taxon>Frankiaceae</taxon>
        <taxon>Pseudofrankia</taxon>
    </lineage>
</organism>
<evidence type="ECO:0000313" key="2">
    <source>
        <dbReference type="EMBL" id="ADP78263.1"/>
    </source>
</evidence>
<dbReference type="EMBL" id="CP002299">
    <property type="protein sequence ID" value="ADP78263.1"/>
    <property type="molecule type" value="Genomic_DNA"/>
</dbReference>
<reference evidence="2 3" key="1">
    <citation type="submission" date="2010-10" db="EMBL/GenBank/DDBJ databases">
        <title>Complete sequence of Frankia sp. EuI1c.</title>
        <authorList>
            <consortium name="US DOE Joint Genome Institute"/>
            <person name="Lucas S."/>
            <person name="Copeland A."/>
            <person name="Lapidus A."/>
            <person name="Cheng J.-F."/>
            <person name="Bruce D."/>
            <person name="Goodwin L."/>
            <person name="Pitluck S."/>
            <person name="Chertkov O."/>
            <person name="Detter J.C."/>
            <person name="Han C."/>
            <person name="Tapia R."/>
            <person name="Land M."/>
            <person name="Hauser L."/>
            <person name="Jeffries C."/>
            <person name="Kyrpides N."/>
            <person name="Ivanova N."/>
            <person name="Mikhailova N."/>
            <person name="Beauchemin N."/>
            <person name="Sen A."/>
            <person name="Sur S.A."/>
            <person name="Gtari M."/>
            <person name="Wall L."/>
            <person name="Tisa L."/>
            <person name="Woyke T."/>
        </authorList>
    </citation>
    <scope>NUCLEOTIDE SEQUENCE [LARGE SCALE GENOMIC DNA]</scope>
    <source>
        <strain evidence="3">DSM 45817 / CECT 9037 / EuI1c</strain>
    </source>
</reference>